<accession>A0A1H4FR14</accession>
<keyword evidence="8" id="KW-0732">Signal</keyword>
<dbReference type="GO" id="GO:0042597">
    <property type="term" value="C:periplasmic space"/>
    <property type="evidence" value="ECO:0007669"/>
    <property type="project" value="InterPro"/>
</dbReference>
<evidence type="ECO:0000256" key="4">
    <source>
        <dbReference type="ARBA" id="ARBA00022982"/>
    </source>
</evidence>
<dbReference type="EMBL" id="FNRJ01000012">
    <property type="protein sequence ID" value="SEA99766.1"/>
    <property type="molecule type" value="Genomic_DNA"/>
</dbReference>
<feature type="binding site" description="covalent" evidence="7">
    <location>
        <position position="143"/>
    </location>
    <ligand>
        <name>heme c</name>
        <dbReference type="ChEBI" id="CHEBI:61717"/>
    </ligand>
</feature>
<evidence type="ECO:0000256" key="3">
    <source>
        <dbReference type="ARBA" id="ARBA00022723"/>
    </source>
</evidence>
<feature type="chain" id="PRO_5017199975" evidence="8">
    <location>
        <begin position="22"/>
        <end position="152"/>
    </location>
</feature>
<evidence type="ECO:0000256" key="7">
    <source>
        <dbReference type="PIRSR" id="PIRSR000027-2"/>
    </source>
</evidence>
<dbReference type="InterPro" id="IPR002321">
    <property type="entry name" value="Cyt_c_II"/>
</dbReference>
<dbReference type="InterPro" id="IPR012127">
    <property type="entry name" value="Cyt_c_prime"/>
</dbReference>
<keyword evidence="3 6" id="KW-0479">Metal-binding</keyword>
<dbReference type="Proteomes" id="UP000242469">
    <property type="component" value="Unassembled WGS sequence"/>
</dbReference>
<comment type="PTM">
    <text evidence="7">Binds 1 heme group per subunit.</text>
</comment>
<evidence type="ECO:0000313" key="9">
    <source>
        <dbReference type="EMBL" id="SEA99766.1"/>
    </source>
</evidence>
<dbReference type="Pfam" id="PF01322">
    <property type="entry name" value="Cytochrom_C_2"/>
    <property type="match status" value="1"/>
</dbReference>
<keyword evidence="10" id="KW-1185">Reference proteome</keyword>
<dbReference type="PIRSF" id="PIRSF000027">
    <property type="entry name" value="Cytc_c_prime"/>
    <property type="match status" value="1"/>
</dbReference>
<dbReference type="GO" id="GO:0009055">
    <property type="term" value="F:electron transfer activity"/>
    <property type="evidence" value="ECO:0007669"/>
    <property type="project" value="InterPro"/>
</dbReference>
<keyword evidence="4" id="KW-0249">Electron transport</keyword>
<keyword evidence="2 7" id="KW-0349">Heme</keyword>
<evidence type="ECO:0000256" key="5">
    <source>
        <dbReference type="ARBA" id="ARBA00023004"/>
    </source>
</evidence>
<evidence type="ECO:0000256" key="8">
    <source>
        <dbReference type="SAM" id="SignalP"/>
    </source>
</evidence>
<name>A0A1H4FR14_9GAMM</name>
<dbReference type="AlphaFoldDB" id="A0A1H4FR14"/>
<dbReference type="GO" id="GO:0020037">
    <property type="term" value="F:heme binding"/>
    <property type="evidence" value="ECO:0007669"/>
    <property type="project" value="InterPro"/>
</dbReference>
<dbReference type="GO" id="GO:0022900">
    <property type="term" value="P:electron transport chain"/>
    <property type="evidence" value="ECO:0007669"/>
    <property type="project" value="InterPro"/>
</dbReference>
<dbReference type="GO" id="GO:0005506">
    <property type="term" value="F:iron ion binding"/>
    <property type="evidence" value="ECO:0007669"/>
    <property type="project" value="InterPro"/>
</dbReference>
<evidence type="ECO:0000256" key="2">
    <source>
        <dbReference type="ARBA" id="ARBA00022617"/>
    </source>
</evidence>
<dbReference type="RefSeq" id="WP_091827214.1">
    <property type="nucleotide sequence ID" value="NZ_FNRJ01000012.1"/>
</dbReference>
<feature type="signal peptide" evidence="8">
    <location>
        <begin position="1"/>
        <end position="21"/>
    </location>
</feature>
<dbReference type="Gene3D" id="1.20.120.10">
    <property type="entry name" value="Cytochrome c/b562"/>
    <property type="match status" value="1"/>
</dbReference>
<evidence type="ECO:0000313" key="10">
    <source>
        <dbReference type="Proteomes" id="UP000242469"/>
    </source>
</evidence>
<organism evidence="9 10">
    <name type="scientific">Marinobacterium iners DSM 11526</name>
    <dbReference type="NCBI Taxonomy" id="1122198"/>
    <lineage>
        <taxon>Bacteria</taxon>
        <taxon>Pseudomonadati</taxon>
        <taxon>Pseudomonadota</taxon>
        <taxon>Gammaproteobacteria</taxon>
        <taxon>Oceanospirillales</taxon>
        <taxon>Oceanospirillaceae</taxon>
        <taxon>Marinobacterium</taxon>
    </lineage>
</organism>
<protein>
    <submittedName>
        <fullName evidence="9">Cytochrome c556</fullName>
    </submittedName>
</protein>
<sequence length="152" mass="16887">MNIKAVLLGVVLSVSILPVMAESDLDAAIEYRQGVFTAMEWNLGPLAAMAQGRVAFDAEEFAQRSERLVFLSHLTGEGFTDPASGRSSHVETRASWQIWEAKSRFDNLMSEMQVRLMTLNEAASQGQGREQLRPLLGRVAQSCKACHDKFRD</sequence>
<dbReference type="STRING" id="1122198.SAMN02745729_11273"/>
<keyword evidence="5 6" id="KW-0408">Iron</keyword>
<dbReference type="SUPFAM" id="SSF47175">
    <property type="entry name" value="Cytochromes"/>
    <property type="match status" value="1"/>
</dbReference>
<reference evidence="10" key="1">
    <citation type="submission" date="2016-10" db="EMBL/GenBank/DDBJ databases">
        <authorList>
            <person name="Varghese N."/>
            <person name="Submissions S."/>
        </authorList>
    </citation>
    <scope>NUCLEOTIDE SEQUENCE [LARGE SCALE GENOMIC DNA]</scope>
    <source>
        <strain evidence="10">DSM 11526</strain>
    </source>
</reference>
<gene>
    <name evidence="9" type="ORF">SAMN02745729_11273</name>
</gene>
<dbReference type="PROSITE" id="PS51009">
    <property type="entry name" value="CYTCII"/>
    <property type="match status" value="1"/>
</dbReference>
<feature type="binding site" description="covalent" evidence="7">
    <location>
        <position position="146"/>
    </location>
    <ligand>
        <name>heme c</name>
        <dbReference type="ChEBI" id="CHEBI:61717"/>
    </ligand>
</feature>
<dbReference type="OrthoDB" id="5520910at2"/>
<keyword evidence="1" id="KW-0813">Transport</keyword>
<feature type="binding site" description="axial binding residue" evidence="6">
    <location>
        <position position="147"/>
    </location>
    <ligand>
        <name>heme c</name>
        <dbReference type="ChEBI" id="CHEBI:61717"/>
    </ligand>
    <ligandPart>
        <name>Fe</name>
        <dbReference type="ChEBI" id="CHEBI:18248"/>
    </ligandPart>
</feature>
<proteinExistence type="predicted"/>
<dbReference type="InterPro" id="IPR010980">
    <property type="entry name" value="Cyt_c/b562"/>
</dbReference>
<evidence type="ECO:0000256" key="1">
    <source>
        <dbReference type="ARBA" id="ARBA00022448"/>
    </source>
</evidence>
<evidence type="ECO:0000256" key="6">
    <source>
        <dbReference type="PIRSR" id="PIRSR000027-1"/>
    </source>
</evidence>